<dbReference type="AlphaFoldDB" id="A0A8H6MT57"/>
<dbReference type="Proteomes" id="UP000639643">
    <property type="component" value="Unassembled WGS sequence"/>
</dbReference>
<proteinExistence type="predicted"/>
<organism evidence="1 2">
    <name type="scientific">Colletotrichum musicola</name>
    <dbReference type="NCBI Taxonomy" id="2175873"/>
    <lineage>
        <taxon>Eukaryota</taxon>
        <taxon>Fungi</taxon>
        <taxon>Dikarya</taxon>
        <taxon>Ascomycota</taxon>
        <taxon>Pezizomycotina</taxon>
        <taxon>Sordariomycetes</taxon>
        <taxon>Hypocreomycetidae</taxon>
        <taxon>Glomerellales</taxon>
        <taxon>Glomerellaceae</taxon>
        <taxon>Colletotrichum</taxon>
        <taxon>Colletotrichum orchidearum species complex</taxon>
    </lineage>
</organism>
<gene>
    <name evidence="1" type="ORF">CMUS01_14165</name>
</gene>
<dbReference type="EMBL" id="WIGM01000985">
    <property type="protein sequence ID" value="KAF6807241.1"/>
    <property type="molecule type" value="Genomic_DNA"/>
</dbReference>
<accession>A0A8H6MT57</accession>
<sequence>MDENGDGSEVVMETWAWWWMNHEGFGGGAPSGMFVQPHADPIANTTRVNPNSKLPVGQTAVCYRVALEECWLVFPSFMIDVPVDNAKKLSSAQSEAPSMVEKFRVPQHRGYATQYMRSRLRQMLGSRQWSGEW</sequence>
<evidence type="ECO:0000313" key="2">
    <source>
        <dbReference type="Proteomes" id="UP000639643"/>
    </source>
</evidence>
<keyword evidence="2" id="KW-1185">Reference proteome</keyword>
<comment type="caution">
    <text evidence="1">The sequence shown here is derived from an EMBL/GenBank/DDBJ whole genome shotgun (WGS) entry which is preliminary data.</text>
</comment>
<evidence type="ECO:0000313" key="1">
    <source>
        <dbReference type="EMBL" id="KAF6807241.1"/>
    </source>
</evidence>
<reference evidence="1" key="1">
    <citation type="journal article" date="2020" name="Phytopathology">
        <title>Genome Sequence Resources of Colletotrichum truncatum, C. plurivorum, C. musicola, and C. sojae: Four Species Pathogenic to Soybean (Glycine max).</title>
        <authorList>
            <person name="Rogerio F."/>
            <person name="Boufleur T.R."/>
            <person name="Ciampi-Guillardi M."/>
            <person name="Sukno S.A."/>
            <person name="Thon M.R."/>
            <person name="Massola Junior N.S."/>
            <person name="Baroncelli R."/>
        </authorList>
    </citation>
    <scope>NUCLEOTIDE SEQUENCE</scope>
    <source>
        <strain evidence="1">LFN0074</strain>
    </source>
</reference>
<name>A0A8H6MT57_9PEZI</name>
<protein>
    <submittedName>
        <fullName evidence="1">Uncharacterized protein</fullName>
    </submittedName>
</protein>